<protein>
    <submittedName>
        <fullName evidence="2">Uncharacterized protein</fullName>
    </submittedName>
</protein>
<accession>A0A7C9E5X5</accession>
<reference evidence="2" key="2">
    <citation type="submission" date="2020-07" db="EMBL/GenBank/DDBJ databases">
        <authorList>
            <person name="Vera ALvarez R."/>
            <person name="Arias-Moreno D.M."/>
            <person name="Jimenez-Jacinto V."/>
            <person name="Jimenez-Bremont J.F."/>
            <person name="Swaminathan K."/>
            <person name="Moose S.P."/>
            <person name="Guerrero-Gonzalez M.L."/>
            <person name="Marino-Ramirez L."/>
            <person name="Landsman D."/>
            <person name="Rodriguez-Kessler M."/>
            <person name="Delgado-Sanchez P."/>
        </authorList>
    </citation>
    <scope>NUCLEOTIDE SEQUENCE</scope>
    <source>
        <tissue evidence="2">Cladode</tissue>
    </source>
</reference>
<evidence type="ECO:0000313" key="2">
    <source>
        <dbReference type="EMBL" id="MBA4660981.1"/>
    </source>
</evidence>
<evidence type="ECO:0000256" key="1">
    <source>
        <dbReference type="SAM" id="Phobius"/>
    </source>
</evidence>
<reference evidence="2" key="1">
    <citation type="journal article" date="2013" name="J. Plant Res.">
        <title>Effect of fungi and light on seed germination of three Opuntia species from semiarid lands of central Mexico.</title>
        <authorList>
            <person name="Delgado-Sanchez P."/>
            <person name="Jimenez-Bremont J.F."/>
            <person name="Guerrero-Gonzalez Mde L."/>
            <person name="Flores J."/>
        </authorList>
    </citation>
    <scope>NUCLEOTIDE SEQUENCE</scope>
    <source>
        <tissue evidence="2">Cladode</tissue>
    </source>
</reference>
<proteinExistence type="predicted"/>
<name>A0A7C9E5X5_OPUST</name>
<keyword evidence="1" id="KW-1133">Transmembrane helix</keyword>
<feature type="transmembrane region" description="Helical" evidence="1">
    <location>
        <begin position="164"/>
        <end position="191"/>
    </location>
</feature>
<dbReference type="EMBL" id="GISG01210513">
    <property type="protein sequence ID" value="MBA4660981.1"/>
    <property type="molecule type" value="Transcribed_RNA"/>
</dbReference>
<keyword evidence="1" id="KW-0472">Membrane</keyword>
<sequence>MSSLSLSLPMTTSLVNAPFFIKVRALFWFAVSKDSLNKLPNMSHFLAILSSSSIRALTSRASLTAQKIGFEGEKNRSTFLMGRLLLMICVRMAVASLRFNESCTFSSAEMSWLNSTRCASLVICVASALRSQASTMGFISSRVFMWDLICEKEHSSFTPPEMSLFIKILGISSASSAISFFFFFVPLFCFLRIGKQISLILRVSEWALLWEKKRILRLRVQRRR</sequence>
<organism evidence="2">
    <name type="scientific">Opuntia streptacantha</name>
    <name type="common">Prickly pear cactus</name>
    <name type="synonym">Opuntia cardona</name>
    <dbReference type="NCBI Taxonomy" id="393608"/>
    <lineage>
        <taxon>Eukaryota</taxon>
        <taxon>Viridiplantae</taxon>
        <taxon>Streptophyta</taxon>
        <taxon>Embryophyta</taxon>
        <taxon>Tracheophyta</taxon>
        <taxon>Spermatophyta</taxon>
        <taxon>Magnoliopsida</taxon>
        <taxon>eudicotyledons</taxon>
        <taxon>Gunneridae</taxon>
        <taxon>Pentapetalae</taxon>
        <taxon>Caryophyllales</taxon>
        <taxon>Cactineae</taxon>
        <taxon>Cactaceae</taxon>
        <taxon>Opuntioideae</taxon>
        <taxon>Opuntia</taxon>
    </lineage>
</organism>
<keyword evidence="1" id="KW-0812">Transmembrane</keyword>
<dbReference type="AlphaFoldDB" id="A0A7C9E5X5"/>